<keyword evidence="2" id="KW-1185">Reference proteome</keyword>
<evidence type="ECO:0000313" key="1">
    <source>
        <dbReference type="EMBL" id="OCB87699.1"/>
    </source>
</evidence>
<protein>
    <submittedName>
        <fullName evidence="1">Uncharacterized protein</fullName>
    </submittedName>
</protein>
<gene>
    <name evidence="1" type="ORF">A7U60_g5225</name>
</gene>
<dbReference type="EMBL" id="LNZH02000189">
    <property type="protein sequence ID" value="OCB87699.1"/>
    <property type="molecule type" value="Genomic_DNA"/>
</dbReference>
<dbReference type="Proteomes" id="UP000757232">
    <property type="component" value="Unassembled WGS sequence"/>
</dbReference>
<name>A0A9Q5HXB4_SANBA</name>
<organism evidence="1 2">
    <name type="scientific">Sanghuangporus baumii</name>
    <name type="common">Phellinus baumii</name>
    <dbReference type="NCBI Taxonomy" id="108892"/>
    <lineage>
        <taxon>Eukaryota</taxon>
        <taxon>Fungi</taxon>
        <taxon>Dikarya</taxon>
        <taxon>Basidiomycota</taxon>
        <taxon>Agaricomycotina</taxon>
        <taxon>Agaricomycetes</taxon>
        <taxon>Hymenochaetales</taxon>
        <taxon>Hymenochaetaceae</taxon>
        <taxon>Sanghuangporus</taxon>
    </lineage>
</organism>
<sequence length="265" mass="30767">MFEIHESPLRTLTILFRLTTMEKRFASSLTTSTRATMLPSLPGTYDEAWTITRAADKYDIPSARQSIQAAMDEKTCLRPDTLRLYALACHWKCADVTRHAAAQAAKRNIMAELVEKRRLQRSYLTRTLSINLIHFRRKQIDAFVSASDPRAWWKIQIVEPGVWNCRCSKTSLMLEDIHISISSVANMIWGLLEEERDMENILSDNHFAWKGVTFALLDYKCRKRDDTVVEAAQFQAMMKYVFQGLDTEIPWDMAYVLRDVCRTWT</sequence>
<comment type="caution">
    <text evidence="1">The sequence shown here is derived from an EMBL/GenBank/DDBJ whole genome shotgun (WGS) entry which is preliminary data.</text>
</comment>
<evidence type="ECO:0000313" key="2">
    <source>
        <dbReference type="Proteomes" id="UP000757232"/>
    </source>
</evidence>
<dbReference type="AlphaFoldDB" id="A0A9Q5HXB4"/>
<reference evidence="1" key="1">
    <citation type="submission" date="2016-06" db="EMBL/GenBank/DDBJ databases">
        <title>Draft Genome sequence of the fungus Inonotus baumii.</title>
        <authorList>
            <person name="Zhu H."/>
            <person name="Lin W."/>
        </authorList>
    </citation>
    <scope>NUCLEOTIDE SEQUENCE</scope>
    <source>
        <strain evidence="1">821</strain>
    </source>
</reference>
<accession>A0A9Q5HXB4</accession>
<proteinExistence type="predicted"/>